<dbReference type="GO" id="GO:0030026">
    <property type="term" value="P:intracellular manganese ion homeostasis"/>
    <property type="evidence" value="ECO:0007669"/>
    <property type="project" value="TreeGrafter"/>
</dbReference>
<feature type="transmembrane region" description="Helical" evidence="6">
    <location>
        <begin position="214"/>
        <end position="232"/>
    </location>
</feature>
<accession>A0AAD5THI8</accession>
<protein>
    <submittedName>
        <fullName evidence="7">Uncharacterized protein</fullName>
    </submittedName>
</protein>
<evidence type="ECO:0000313" key="7">
    <source>
        <dbReference type="EMBL" id="KAJ3176150.1"/>
    </source>
</evidence>
<evidence type="ECO:0000256" key="6">
    <source>
        <dbReference type="SAM" id="Phobius"/>
    </source>
</evidence>
<evidence type="ECO:0000256" key="5">
    <source>
        <dbReference type="SAM" id="MobiDB-lite"/>
    </source>
</evidence>
<dbReference type="GO" id="GO:0005886">
    <property type="term" value="C:plasma membrane"/>
    <property type="evidence" value="ECO:0007669"/>
    <property type="project" value="TreeGrafter"/>
</dbReference>
<dbReference type="GO" id="GO:0015086">
    <property type="term" value="F:cadmium ion transmembrane transporter activity"/>
    <property type="evidence" value="ECO:0007669"/>
    <property type="project" value="TreeGrafter"/>
</dbReference>
<feature type="region of interest" description="Disordered" evidence="5">
    <location>
        <begin position="269"/>
        <end position="291"/>
    </location>
</feature>
<keyword evidence="2 6" id="KW-0812">Transmembrane</keyword>
<comment type="caution">
    <text evidence="7">The sequence shown here is derived from an EMBL/GenBank/DDBJ whole genome shotgun (WGS) entry which is preliminary data.</text>
</comment>
<keyword evidence="3 6" id="KW-1133">Transmembrane helix</keyword>
<dbReference type="NCBIfam" id="TIGR01197">
    <property type="entry name" value="nramp"/>
    <property type="match status" value="1"/>
</dbReference>
<keyword evidence="4 6" id="KW-0472">Membrane</keyword>
<evidence type="ECO:0000313" key="8">
    <source>
        <dbReference type="Proteomes" id="UP001212152"/>
    </source>
</evidence>
<feature type="transmembrane region" description="Helical" evidence="6">
    <location>
        <begin position="414"/>
        <end position="433"/>
    </location>
</feature>
<evidence type="ECO:0000256" key="2">
    <source>
        <dbReference type="ARBA" id="ARBA00022692"/>
    </source>
</evidence>
<dbReference type="EMBL" id="JADGJQ010000044">
    <property type="protein sequence ID" value="KAJ3176150.1"/>
    <property type="molecule type" value="Genomic_DNA"/>
</dbReference>
<feature type="transmembrane region" description="Helical" evidence="6">
    <location>
        <begin position="142"/>
        <end position="160"/>
    </location>
</feature>
<dbReference type="Pfam" id="PF01566">
    <property type="entry name" value="Nramp"/>
    <property type="match status" value="2"/>
</dbReference>
<evidence type="ECO:0000256" key="4">
    <source>
        <dbReference type="ARBA" id="ARBA00023136"/>
    </source>
</evidence>
<keyword evidence="8" id="KW-1185">Reference proteome</keyword>
<feature type="transmembrane region" description="Helical" evidence="6">
    <location>
        <begin position="109"/>
        <end position="136"/>
    </location>
</feature>
<dbReference type="GO" id="GO:0034755">
    <property type="term" value="P:iron ion transmembrane transport"/>
    <property type="evidence" value="ECO:0007669"/>
    <property type="project" value="TreeGrafter"/>
</dbReference>
<dbReference type="PANTHER" id="PTHR11706:SF101">
    <property type="entry name" value="MANGANESE TRANSPORTER SMF1"/>
    <property type="match status" value="1"/>
</dbReference>
<dbReference type="Proteomes" id="UP001212152">
    <property type="component" value="Unassembled WGS sequence"/>
</dbReference>
<proteinExistence type="predicted"/>
<dbReference type="PRINTS" id="PR00447">
    <property type="entry name" value="NATRESASSCMP"/>
</dbReference>
<feature type="transmembrane region" description="Helical" evidence="6">
    <location>
        <begin position="350"/>
        <end position="372"/>
    </location>
</feature>
<dbReference type="GO" id="GO:0005384">
    <property type="term" value="F:manganese ion transmembrane transporter activity"/>
    <property type="evidence" value="ECO:0007669"/>
    <property type="project" value="TreeGrafter"/>
</dbReference>
<evidence type="ECO:0000256" key="3">
    <source>
        <dbReference type="ARBA" id="ARBA00022989"/>
    </source>
</evidence>
<feature type="transmembrane region" description="Helical" evidence="6">
    <location>
        <begin position="439"/>
        <end position="461"/>
    </location>
</feature>
<feature type="transmembrane region" description="Helical" evidence="6">
    <location>
        <begin position="315"/>
        <end position="338"/>
    </location>
</feature>
<feature type="transmembrane region" description="Helical" evidence="6">
    <location>
        <begin position="66"/>
        <end position="89"/>
    </location>
</feature>
<comment type="subcellular location">
    <subcellularLocation>
        <location evidence="1">Membrane</location>
        <topology evidence="1">Multi-pass membrane protein</topology>
    </subcellularLocation>
</comment>
<dbReference type="NCBIfam" id="NF037982">
    <property type="entry name" value="Nramp_1"/>
    <property type="match status" value="2"/>
</dbReference>
<feature type="compositionally biased region" description="Basic and acidic residues" evidence="5">
    <location>
        <begin position="269"/>
        <end position="284"/>
    </location>
</feature>
<name>A0AAD5THI8_9FUNG</name>
<feature type="transmembrane region" description="Helical" evidence="6">
    <location>
        <begin position="493"/>
        <end position="515"/>
    </location>
</feature>
<evidence type="ECO:0000256" key="1">
    <source>
        <dbReference type="ARBA" id="ARBA00004141"/>
    </source>
</evidence>
<gene>
    <name evidence="7" type="ORF">HDU87_005528</name>
</gene>
<sequence length="523" mass="56520">MLGVTSPSALSPAALSLTSATTVKNDSWLRTLLRFIGPGIMIAVGYMDPGNWATDLSGGSTYHYNLLFAVLFSSLVAMLLQTLSVKLGLVTGRDLAQLCREQFHPAVSIVLYITAECAIIATDLAEVIGAAIAMNLLFKLPLAWGVAITGLDVLIILLGFGPKYLRWFEYFVMTLVGTIGVLFIAMLAKIQPNWGDVFAGYVPRREIFADGGQLFLFMGIVGATVMPHNLYLHTHLIQYRYSHLMPLGAGPMGSITVVPAVVDISYNDRHNNDNDTEGNHDNRSNRAAKSPRNAVLRHNKAILPITLKYCIIDCLLSLTFALFVNSAILIVASASFYTTGNRTVATIPDAYNLLGTLVSPAFSVIFGVALLCSGQSSTITGTIAGQVVMGGFLGSDGYGNRFLTWMRKPWLRRLVSRSLAILPAMTVVLVQGADGLDSLLIISQVVLSVQLPFAMWPLVWFTSKKALMTLSYEEDPFKPGPDTVSYANSRLTAALAFTVAFAITGLNIVMLIALARPDLIGSN</sequence>
<dbReference type="InterPro" id="IPR001046">
    <property type="entry name" value="NRAMP_fam"/>
</dbReference>
<feature type="transmembrane region" description="Helical" evidence="6">
    <location>
        <begin position="167"/>
        <end position="188"/>
    </location>
</feature>
<dbReference type="PANTHER" id="PTHR11706">
    <property type="entry name" value="SOLUTE CARRIER PROTEIN FAMILY 11 MEMBER"/>
    <property type="match status" value="1"/>
</dbReference>
<reference evidence="7" key="1">
    <citation type="submission" date="2020-05" db="EMBL/GenBank/DDBJ databases">
        <title>Phylogenomic resolution of chytrid fungi.</title>
        <authorList>
            <person name="Stajich J.E."/>
            <person name="Amses K."/>
            <person name="Simmons R."/>
            <person name="Seto K."/>
            <person name="Myers J."/>
            <person name="Bonds A."/>
            <person name="Quandt C.A."/>
            <person name="Barry K."/>
            <person name="Liu P."/>
            <person name="Grigoriev I."/>
            <person name="Longcore J.E."/>
            <person name="James T.Y."/>
        </authorList>
    </citation>
    <scope>NUCLEOTIDE SEQUENCE</scope>
    <source>
        <strain evidence="7">JEL0379</strain>
    </source>
</reference>
<organism evidence="7 8">
    <name type="scientific">Geranomyces variabilis</name>
    <dbReference type="NCBI Taxonomy" id="109894"/>
    <lineage>
        <taxon>Eukaryota</taxon>
        <taxon>Fungi</taxon>
        <taxon>Fungi incertae sedis</taxon>
        <taxon>Chytridiomycota</taxon>
        <taxon>Chytridiomycota incertae sedis</taxon>
        <taxon>Chytridiomycetes</taxon>
        <taxon>Spizellomycetales</taxon>
        <taxon>Powellomycetaceae</taxon>
        <taxon>Geranomyces</taxon>
    </lineage>
</organism>
<dbReference type="AlphaFoldDB" id="A0AAD5THI8"/>